<dbReference type="InterPro" id="IPR050297">
    <property type="entry name" value="LipidA_mod_glycosyltrf_83"/>
</dbReference>
<proteinExistence type="predicted"/>
<evidence type="ECO:0000256" key="4">
    <source>
        <dbReference type="ARBA" id="ARBA00022679"/>
    </source>
</evidence>
<organism evidence="10 11">
    <name type="scientific">Luteibaculum oceani</name>
    <dbReference type="NCBI Taxonomy" id="1294296"/>
    <lineage>
        <taxon>Bacteria</taxon>
        <taxon>Pseudomonadati</taxon>
        <taxon>Bacteroidota</taxon>
        <taxon>Flavobacteriia</taxon>
        <taxon>Flavobacteriales</taxon>
        <taxon>Luteibaculaceae</taxon>
        <taxon>Luteibaculum</taxon>
    </lineage>
</organism>
<dbReference type="GO" id="GO:0009103">
    <property type="term" value="P:lipopolysaccharide biosynthetic process"/>
    <property type="evidence" value="ECO:0007669"/>
    <property type="project" value="UniProtKB-ARBA"/>
</dbReference>
<keyword evidence="3" id="KW-0328">Glycosyltransferase</keyword>
<feature type="transmembrane region" description="Helical" evidence="8">
    <location>
        <begin position="341"/>
        <end position="362"/>
    </location>
</feature>
<evidence type="ECO:0000256" key="7">
    <source>
        <dbReference type="ARBA" id="ARBA00023136"/>
    </source>
</evidence>
<keyword evidence="11" id="KW-1185">Reference proteome</keyword>
<dbReference type="AlphaFoldDB" id="A0A5C6V9U5"/>
<dbReference type="EMBL" id="VORB01000002">
    <property type="protein sequence ID" value="TXC81947.1"/>
    <property type="molecule type" value="Genomic_DNA"/>
</dbReference>
<feature type="transmembrane region" description="Helical" evidence="8">
    <location>
        <begin position="136"/>
        <end position="153"/>
    </location>
</feature>
<feature type="transmembrane region" description="Helical" evidence="8">
    <location>
        <begin position="12"/>
        <end position="32"/>
    </location>
</feature>
<dbReference type="OrthoDB" id="1467253at2"/>
<reference evidence="10 11" key="1">
    <citation type="submission" date="2019-08" db="EMBL/GenBank/DDBJ databases">
        <title>Genome of Luteibaculum oceani JCM 18817.</title>
        <authorList>
            <person name="Bowman J.P."/>
        </authorList>
    </citation>
    <scope>NUCLEOTIDE SEQUENCE [LARGE SCALE GENOMIC DNA]</scope>
    <source>
        <strain evidence="10 11">JCM 18817</strain>
    </source>
</reference>
<feature type="transmembrane region" description="Helical" evidence="8">
    <location>
        <begin position="109"/>
        <end position="130"/>
    </location>
</feature>
<keyword evidence="6 8" id="KW-1133">Transmembrane helix</keyword>
<comment type="caution">
    <text evidence="10">The sequence shown here is derived from an EMBL/GenBank/DDBJ whole genome shotgun (WGS) entry which is preliminary data.</text>
</comment>
<evidence type="ECO:0000256" key="1">
    <source>
        <dbReference type="ARBA" id="ARBA00004651"/>
    </source>
</evidence>
<dbReference type="Pfam" id="PF13231">
    <property type="entry name" value="PMT_2"/>
    <property type="match status" value="1"/>
</dbReference>
<sequence>MSSSWIGMDKLYKVVLPILIFFLNLGLKIIYLDAGSISGDEPFTIFYSQQKLADLFELFRNENNPPLHFLILHFWIKCFGISAFSTRFPSLIFSSLTAVYLFKLGKQFFNLRVAVLGTLLFTFSSFHFYFAHETRVYALFALLTVLSMYAFLNARESKRFGAYFTLLVLSNTLLIYAHFFGFFIIVIQALGVLLISDYRKHFFKAYSYSVVLVFLTYIPYLKIFLGRFLASSGGTWVAAPKWESLYNLLWKFSNAPVNTSIFLLLLITAGVAFAIRMKMGIKKRHAATKLLTLWFFFPFLFIFLISFLLPMFLDRYLIFISVAFYMLLAISLESLINSKKVYAIVGGGLVLMMILTCNYQNAPDGDLEEAVRYLKTKKDDNTVILLCPPWLNHGFSYHLYSNIFKDYRNFEEGLAQKNVLALYTAQDIDVAMLTNASKLIFVAGWTELVDPQNSIKSHLDQHFHLEEVNQDFKVLTISEYSVNQ</sequence>
<dbReference type="GO" id="GO:0005886">
    <property type="term" value="C:plasma membrane"/>
    <property type="evidence" value="ECO:0007669"/>
    <property type="project" value="UniProtKB-SubCell"/>
</dbReference>
<keyword evidence="2" id="KW-1003">Cell membrane</keyword>
<evidence type="ECO:0000259" key="9">
    <source>
        <dbReference type="Pfam" id="PF13231"/>
    </source>
</evidence>
<evidence type="ECO:0000256" key="6">
    <source>
        <dbReference type="ARBA" id="ARBA00022989"/>
    </source>
</evidence>
<feature type="transmembrane region" description="Helical" evidence="8">
    <location>
        <begin position="316"/>
        <end position="336"/>
    </location>
</feature>
<dbReference type="GO" id="GO:0016763">
    <property type="term" value="F:pentosyltransferase activity"/>
    <property type="evidence" value="ECO:0007669"/>
    <property type="project" value="TreeGrafter"/>
</dbReference>
<evidence type="ECO:0000313" key="10">
    <source>
        <dbReference type="EMBL" id="TXC81947.1"/>
    </source>
</evidence>
<keyword evidence="4" id="KW-0808">Transferase</keyword>
<evidence type="ECO:0000256" key="5">
    <source>
        <dbReference type="ARBA" id="ARBA00022692"/>
    </source>
</evidence>
<evidence type="ECO:0000256" key="3">
    <source>
        <dbReference type="ARBA" id="ARBA00022676"/>
    </source>
</evidence>
<keyword evidence="7 8" id="KW-0472">Membrane</keyword>
<dbReference type="InterPro" id="IPR038731">
    <property type="entry name" value="RgtA/B/C-like"/>
</dbReference>
<feature type="transmembrane region" description="Helical" evidence="8">
    <location>
        <begin position="287"/>
        <end position="310"/>
    </location>
</feature>
<feature type="transmembrane region" description="Helical" evidence="8">
    <location>
        <begin position="182"/>
        <end position="198"/>
    </location>
</feature>
<dbReference type="RefSeq" id="WP_147012983.1">
    <property type="nucleotide sequence ID" value="NZ_VORB01000002.1"/>
</dbReference>
<accession>A0A5C6V9U5</accession>
<protein>
    <recommendedName>
        <fullName evidence="9">Glycosyltransferase RgtA/B/C/D-like domain-containing protein</fullName>
    </recommendedName>
</protein>
<dbReference type="Proteomes" id="UP000321168">
    <property type="component" value="Unassembled WGS sequence"/>
</dbReference>
<evidence type="ECO:0000313" key="11">
    <source>
        <dbReference type="Proteomes" id="UP000321168"/>
    </source>
</evidence>
<feature type="transmembrane region" description="Helical" evidence="8">
    <location>
        <begin position="205"/>
        <end position="225"/>
    </location>
</feature>
<evidence type="ECO:0000256" key="2">
    <source>
        <dbReference type="ARBA" id="ARBA00022475"/>
    </source>
</evidence>
<feature type="domain" description="Glycosyltransferase RgtA/B/C/D-like" evidence="9">
    <location>
        <begin position="64"/>
        <end position="218"/>
    </location>
</feature>
<dbReference type="PANTHER" id="PTHR33908:SF11">
    <property type="entry name" value="MEMBRANE PROTEIN"/>
    <property type="match status" value="1"/>
</dbReference>
<keyword evidence="5 8" id="KW-0812">Transmembrane</keyword>
<name>A0A5C6V9U5_9FLAO</name>
<evidence type="ECO:0000256" key="8">
    <source>
        <dbReference type="SAM" id="Phobius"/>
    </source>
</evidence>
<comment type="subcellular location">
    <subcellularLocation>
        <location evidence="1">Cell membrane</location>
        <topology evidence="1">Multi-pass membrane protein</topology>
    </subcellularLocation>
</comment>
<gene>
    <name evidence="10" type="ORF">FRX97_02315</name>
</gene>
<feature type="transmembrane region" description="Helical" evidence="8">
    <location>
        <begin position="255"/>
        <end position="275"/>
    </location>
</feature>
<dbReference type="PANTHER" id="PTHR33908">
    <property type="entry name" value="MANNOSYLTRANSFERASE YKCB-RELATED"/>
    <property type="match status" value="1"/>
</dbReference>